<dbReference type="OrthoDB" id="192402at2759"/>
<dbReference type="Proteomes" id="UP000694844">
    <property type="component" value="Chromosome 4"/>
</dbReference>
<feature type="repeat" description="WD" evidence="1">
    <location>
        <begin position="104"/>
        <end position="137"/>
    </location>
</feature>
<dbReference type="SUPFAM" id="SSF50978">
    <property type="entry name" value="WD40 repeat-like"/>
    <property type="match status" value="1"/>
</dbReference>
<dbReference type="InterPro" id="IPR042508">
    <property type="entry name" value="FBXW5"/>
</dbReference>
<dbReference type="PROSITE" id="PS50181">
    <property type="entry name" value="FBOX"/>
    <property type="match status" value="1"/>
</dbReference>
<dbReference type="GO" id="GO:0016567">
    <property type="term" value="P:protein ubiquitination"/>
    <property type="evidence" value="ECO:0007669"/>
    <property type="project" value="InterPro"/>
</dbReference>
<dbReference type="PROSITE" id="PS50294">
    <property type="entry name" value="WD_REPEATS_REGION"/>
    <property type="match status" value="1"/>
</dbReference>
<accession>A0A8B8DTS0</accession>
<dbReference type="SMART" id="SM00256">
    <property type="entry name" value="FBOX"/>
    <property type="match status" value="1"/>
</dbReference>
<feature type="domain" description="F-box" evidence="2">
    <location>
        <begin position="20"/>
        <end position="66"/>
    </location>
</feature>
<keyword evidence="1" id="KW-0853">WD repeat</keyword>
<organism evidence="3 4">
    <name type="scientific">Crassostrea virginica</name>
    <name type="common">Eastern oyster</name>
    <dbReference type="NCBI Taxonomy" id="6565"/>
    <lineage>
        <taxon>Eukaryota</taxon>
        <taxon>Metazoa</taxon>
        <taxon>Spiralia</taxon>
        <taxon>Lophotrochozoa</taxon>
        <taxon>Mollusca</taxon>
        <taxon>Bivalvia</taxon>
        <taxon>Autobranchia</taxon>
        <taxon>Pteriomorphia</taxon>
        <taxon>Ostreida</taxon>
        <taxon>Ostreoidea</taxon>
        <taxon>Ostreidae</taxon>
        <taxon>Crassostrea</taxon>
    </lineage>
</organism>
<evidence type="ECO:0000256" key="1">
    <source>
        <dbReference type="PROSITE-ProRule" id="PRU00221"/>
    </source>
</evidence>
<evidence type="ECO:0000313" key="4">
    <source>
        <dbReference type="RefSeq" id="XP_022330391.1"/>
    </source>
</evidence>
<dbReference type="SUPFAM" id="SSF81383">
    <property type="entry name" value="F-box domain"/>
    <property type="match status" value="1"/>
</dbReference>
<dbReference type="InterPro" id="IPR036047">
    <property type="entry name" value="F-box-like_dom_sf"/>
</dbReference>
<name>A0A8B8DTS0_CRAVI</name>
<dbReference type="RefSeq" id="XP_022330391.1">
    <property type="nucleotide sequence ID" value="XM_022474683.1"/>
</dbReference>
<dbReference type="Pfam" id="PF00400">
    <property type="entry name" value="WD40"/>
    <property type="match status" value="2"/>
</dbReference>
<dbReference type="PROSITE" id="PS50082">
    <property type="entry name" value="WD_REPEATS_2"/>
    <property type="match status" value="2"/>
</dbReference>
<dbReference type="InterPro" id="IPR015943">
    <property type="entry name" value="WD40/YVTN_repeat-like_dom_sf"/>
</dbReference>
<dbReference type="AlphaFoldDB" id="A0A8B8DTS0"/>
<dbReference type="Gene3D" id="2.130.10.10">
    <property type="entry name" value="YVTN repeat-like/Quinoprotein amine dehydrogenase"/>
    <property type="match status" value="2"/>
</dbReference>
<protein>
    <submittedName>
        <fullName evidence="4">F-box/WD repeat-containing protein 5-like</fullName>
    </submittedName>
</protein>
<dbReference type="GO" id="GO:0019005">
    <property type="term" value="C:SCF ubiquitin ligase complex"/>
    <property type="evidence" value="ECO:0007669"/>
    <property type="project" value="InterPro"/>
</dbReference>
<dbReference type="Pfam" id="PF12937">
    <property type="entry name" value="F-box-like"/>
    <property type="match status" value="1"/>
</dbReference>
<gene>
    <name evidence="4" type="primary">LOC111128809</name>
</gene>
<dbReference type="InterPro" id="IPR036322">
    <property type="entry name" value="WD40_repeat_dom_sf"/>
</dbReference>
<dbReference type="GeneID" id="111128809"/>
<evidence type="ECO:0000313" key="3">
    <source>
        <dbReference type="Proteomes" id="UP000694844"/>
    </source>
</evidence>
<dbReference type="PANTHER" id="PTHR20995:SF17">
    <property type="entry name" value="F-BOX_WD REPEAT-CONTAINING PROTEIN 5"/>
    <property type="match status" value="1"/>
</dbReference>
<evidence type="ECO:0000259" key="2">
    <source>
        <dbReference type="PROSITE" id="PS50181"/>
    </source>
</evidence>
<dbReference type="Gene3D" id="1.20.1280.50">
    <property type="match status" value="1"/>
</dbReference>
<dbReference type="PANTHER" id="PTHR20995">
    <property type="entry name" value="F-BOX/WD REPEAT-CONTAINING PROTEIN 5"/>
    <property type="match status" value="1"/>
</dbReference>
<dbReference type="GO" id="GO:0080008">
    <property type="term" value="C:Cul4-RING E3 ubiquitin ligase complex"/>
    <property type="evidence" value="ECO:0007669"/>
    <property type="project" value="InterPro"/>
</dbReference>
<dbReference type="KEGG" id="cvn:111128809"/>
<dbReference type="InterPro" id="IPR001680">
    <property type="entry name" value="WD40_rpt"/>
</dbReference>
<keyword evidence="3" id="KW-1185">Reference proteome</keyword>
<dbReference type="InterPro" id="IPR001810">
    <property type="entry name" value="F-box_dom"/>
</dbReference>
<proteinExistence type="predicted"/>
<feature type="repeat" description="WD" evidence="1">
    <location>
        <begin position="574"/>
        <end position="599"/>
    </location>
</feature>
<dbReference type="SMART" id="SM00320">
    <property type="entry name" value="WD40"/>
    <property type="match status" value="3"/>
</dbReference>
<reference evidence="4" key="1">
    <citation type="submission" date="2025-08" db="UniProtKB">
        <authorList>
            <consortium name="RefSeq"/>
        </authorList>
    </citation>
    <scope>IDENTIFICATION</scope>
    <source>
        <tissue evidence="4">Whole sample</tissue>
    </source>
</reference>
<sequence length="641" mass="72253">MPLHCIEEKRNLSEDDVEMCSLWSDIPESLLLQIFSYLDARSLVSIAQTCKVWCRVAYDESLWKALLWRTWAISGVQLPLGRDSWYLEYRRLRDNCPVILSEVLTDHSDEVLHVSFSNRGDLFSTTSKDASIKVWQVGYPTTLKYTKDFRELLGWDFTQFSCFNKSDTMLLVSSVKTTDFMDRRGFVAILSVLHNLQILRVVSMDPSQLFGAWLDDNTFLGGYLEISLDRFATTVQIESFQVDKNSPLSNDCTPVIEEGVGQNLFTFSSETASLIKFLTVACVSNQHLMTAPSANCKVKDVTMTTEDKLVTMTTEDNRSGRGCLDCKAIQNKQQRPAPKNNVGQKTFYKDRNVGIDSEQCKPCVSYASAKVENRESSSSVITGDTSPKNLIFVTGEFAVALHQLGIKNVSTESLSKSAPSPNEESMEVSEESHHMVVNFSNNDIHVQPFRKSDKPDHLIDLFGHVTGLCLSRDNRYLYLNYRPWIGKVDRNDPWATPDLSPSIEVLVIDLLNLQNEGVQYVGHKGYSPSTMCCFVFLDVSNDYVGSGSEDARGYLWDKHYRNNLAVYEHSWGVVNAVGFNPANQEYMVTVSDDNTIKIWRSRSEIRKLGPHFDSSLVPSVEADKCVNKARECETDPAAQGT</sequence>